<evidence type="ECO:0000313" key="6">
    <source>
        <dbReference type="EMBL" id="GAK45320.1"/>
    </source>
</evidence>
<dbReference type="PIRSF" id="PIRSF002741">
    <property type="entry name" value="MppA"/>
    <property type="match status" value="1"/>
</dbReference>
<dbReference type="GO" id="GO:0015833">
    <property type="term" value="P:peptide transport"/>
    <property type="evidence" value="ECO:0007669"/>
    <property type="project" value="TreeGrafter"/>
</dbReference>
<name>A0A081BBA2_9HYPH</name>
<dbReference type="PANTHER" id="PTHR30290:SF64">
    <property type="entry name" value="ABC TRANSPORTER PERIPLASMIC BINDING PROTEIN"/>
    <property type="match status" value="1"/>
</dbReference>
<sequence length="610" mass="69150">MRKTFFRTAALSLSLALSAGFSGTHAGEAQHGLSIFGDFEYEKGFSHFSYVNPDATKGGTLSLIGPTVRYNQGFMSFDSLNSFILRGTAAQGMEMVFDTLMVRNFDEPDALYGLVAESAALSEDGNRLTFHLRGGAYFHDGSPLTAEDAAFTLALLKDKGHPLIAQNMREVAAISAPDAATLVIEFTGKQTRDLPLFLAQLPVFSKAYYTEHEFDRTTLEPPLGSGPYKVKKAEPGRAITYERVKDYWARDLNVNKGRWNFGEIRFEYFRDRTAQFEAFKAGQYLFREEFTSKVWATEYNFPALKEGRVKQLVLPDESPSGAQGWFINTRREKFADPRLREALSYAFDFEWTNRNQFYGLYKRTESFFENSPMKAEGVPSEGELALLAPYRDRLPEEVFSEPVSPPVSDGSGRDRTLLRKAAGLLEEAGWRIEDGKRVNDEGEVLSIEFLTNEPTWERINAPYIRNLQFLGIDARLRVVDSAQYQRRLDTYDFDLTTMRYSMALTPGIEMRSYWGSSFAAQPGSRNLSGISDPVIDALIDKVIEAASREEQETAARALDRVLRAGHYWVPQWYKASHHLAFWDRFGRPAEKPAYQLGAIDTWWSTDIKDE</sequence>
<comment type="subcellular location">
    <subcellularLocation>
        <location evidence="1">Periplasm</location>
    </subcellularLocation>
</comment>
<dbReference type="PANTHER" id="PTHR30290">
    <property type="entry name" value="PERIPLASMIC BINDING COMPONENT OF ABC TRANSPORTER"/>
    <property type="match status" value="1"/>
</dbReference>
<dbReference type="SUPFAM" id="SSF53850">
    <property type="entry name" value="Periplasmic binding protein-like II"/>
    <property type="match status" value="1"/>
</dbReference>
<dbReference type="STRING" id="1333998.M2A_1819"/>
<evidence type="ECO:0000313" key="7">
    <source>
        <dbReference type="Proteomes" id="UP000028702"/>
    </source>
</evidence>
<dbReference type="Proteomes" id="UP000028702">
    <property type="component" value="Unassembled WGS sequence"/>
</dbReference>
<dbReference type="eggNOG" id="COG4166">
    <property type="taxonomic scope" value="Bacteria"/>
</dbReference>
<evidence type="ECO:0000256" key="3">
    <source>
        <dbReference type="ARBA" id="ARBA00022729"/>
    </source>
</evidence>
<dbReference type="InterPro" id="IPR039424">
    <property type="entry name" value="SBP_5"/>
</dbReference>
<keyword evidence="3 4" id="KW-0732">Signal</keyword>
<dbReference type="EMBL" id="BBIO01000008">
    <property type="protein sequence ID" value="GAK45320.1"/>
    <property type="molecule type" value="Genomic_DNA"/>
</dbReference>
<proteinExistence type="inferred from homology"/>
<dbReference type="AlphaFoldDB" id="A0A081BBA2"/>
<comment type="caution">
    <text evidence="6">The sequence shown here is derived from an EMBL/GenBank/DDBJ whole genome shotgun (WGS) entry which is preliminary data.</text>
</comment>
<accession>A0A081BBA2</accession>
<dbReference type="CDD" id="cd08497">
    <property type="entry name" value="MbnE-like"/>
    <property type="match status" value="1"/>
</dbReference>
<dbReference type="Gene3D" id="3.40.190.10">
    <property type="entry name" value="Periplasmic binding protein-like II"/>
    <property type="match status" value="1"/>
</dbReference>
<dbReference type="GO" id="GO:0043190">
    <property type="term" value="C:ATP-binding cassette (ABC) transporter complex"/>
    <property type="evidence" value="ECO:0007669"/>
    <property type="project" value="InterPro"/>
</dbReference>
<evidence type="ECO:0000256" key="4">
    <source>
        <dbReference type="SAM" id="SignalP"/>
    </source>
</evidence>
<dbReference type="Pfam" id="PF00496">
    <property type="entry name" value="SBP_bac_5"/>
    <property type="match status" value="1"/>
</dbReference>
<protein>
    <submittedName>
        <fullName evidence="6">Extracellular solute-binding protein</fullName>
    </submittedName>
</protein>
<dbReference type="InterPro" id="IPR030678">
    <property type="entry name" value="Peptide/Ni-bd"/>
</dbReference>
<evidence type="ECO:0000256" key="2">
    <source>
        <dbReference type="ARBA" id="ARBA00005695"/>
    </source>
</evidence>
<comment type="similarity">
    <text evidence="2">Belongs to the bacterial solute-binding protein 5 family.</text>
</comment>
<keyword evidence="7" id="KW-1185">Reference proteome</keyword>
<evidence type="ECO:0000256" key="1">
    <source>
        <dbReference type="ARBA" id="ARBA00004418"/>
    </source>
</evidence>
<organism evidence="6 7">
    <name type="scientific">Tepidicaulis marinus</name>
    <dbReference type="NCBI Taxonomy" id="1333998"/>
    <lineage>
        <taxon>Bacteria</taxon>
        <taxon>Pseudomonadati</taxon>
        <taxon>Pseudomonadota</taxon>
        <taxon>Alphaproteobacteria</taxon>
        <taxon>Hyphomicrobiales</taxon>
        <taxon>Parvibaculaceae</taxon>
        <taxon>Tepidicaulis</taxon>
    </lineage>
</organism>
<dbReference type="GO" id="GO:0030288">
    <property type="term" value="C:outer membrane-bounded periplasmic space"/>
    <property type="evidence" value="ECO:0007669"/>
    <property type="project" value="TreeGrafter"/>
</dbReference>
<feature type="signal peptide" evidence="4">
    <location>
        <begin position="1"/>
        <end position="26"/>
    </location>
</feature>
<feature type="chain" id="PRO_5001755021" evidence="4">
    <location>
        <begin position="27"/>
        <end position="610"/>
    </location>
</feature>
<dbReference type="RefSeq" id="WP_052379351.1">
    <property type="nucleotide sequence ID" value="NZ_BBIO01000008.1"/>
</dbReference>
<dbReference type="GO" id="GO:0042884">
    <property type="term" value="P:microcin transport"/>
    <property type="evidence" value="ECO:0007669"/>
    <property type="project" value="TreeGrafter"/>
</dbReference>
<dbReference type="InterPro" id="IPR000914">
    <property type="entry name" value="SBP_5_dom"/>
</dbReference>
<gene>
    <name evidence="6" type="ORF">M2A_1819</name>
</gene>
<dbReference type="Gene3D" id="3.10.105.10">
    <property type="entry name" value="Dipeptide-binding Protein, Domain 3"/>
    <property type="match status" value="1"/>
</dbReference>
<feature type="domain" description="Solute-binding protein family 5" evidence="5">
    <location>
        <begin position="112"/>
        <end position="517"/>
    </location>
</feature>
<dbReference type="GO" id="GO:1904680">
    <property type="term" value="F:peptide transmembrane transporter activity"/>
    <property type="evidence" value="ECO:0007669"/>
    <property type="project" value="TreeGrafter"/>
</dbReference>
<evidence type="ECO:0000259" key="5">
    <source>
        <dbReference type="Pfam" id="PF00496"/>
    </source>
</evidence>
<reference evidence="6 7" key="1">
    <citation type="submission" date="2014-07" db="EMBL/GenBank/DDBJ databases">
        <title>Tepidicaulis marinum gen. nov., sp. nov., a novel marine bacterium denitrifying nitrate to nitrous oxide strictly under microaerobic conditions.</title>
        <authorList>
            <person name="Takeuchi M."/>
            <person name="Yamagishi T."/>
            <person name="Kamagata Y."/>
            <person name="Oshima K."/>
            <person name="Hattori M."/>
            <person name="Katayama T."/>
            <person name="Hanada S."/>
            <person name="Tamaki H."/>
            <person name="Marumo K."/>
            <person name="Maeda H."/>
            <person name="Nedachi M."/>
            <person name="Iwasaki W."/>
            <person name="Suwa Y."/>
            <person name="Sakata S."/>
        </authorList>
    </citation>
    <scope>NUCLEOTIDE SEQUENCE [LARGE SCALE GENOMIC DNA]</scope>
    <source>
        <strain evidence="6 7">MA2</strain>
    </source>
</reference>